<gene>
    <name evidence="2" type="ordered locus">TPEGAU_0362a</name>
</gene>
<dbReference type="KEGG" id="tpg:TPEGAU_0362a"/>
<protein>
    <submittedName>
        <fullName evidence="2">Membrane protein</fullName>
    </submittedName>
</protein>
<proteinExistence type="predicted"/>
<sequence length="138" mass="15003">MARAQVRLSGRFLALGGYSLYAAGLVLLLYRAVGVYVWIHFYQNQTLSQLSTHARSSWVSIGGHASLFLGAVLLTVRDVRTFRDDSTMWIAPVVLWSAATYSSMGACGFSLRAVASGACGVLLFAVWSLASELGRRRP</sequence>
<accession>A0AAU8PXM7</accession>
<name>A0AAU8PXM7_TREPG</name>
<keyword evidence="1" id="KW-1133">Transmembrane helix</keyword>
<evidence type="ECO:0000256" key="1">
    <source>
        <dbReference type="SAM" id="Phobius"/>
    </source>
</evidence>
<dbReference type="AlphaFoldDB" id="A0AAU8PXM7"/>
<organism evidence="2 3">
    <name type="scientific">Treponema pallidum subsp. pertenue (strain Gauthier)</name>
    <dbReference type="NCBI Taxonomy" id="491080"/>
    <lineage>
        <taxon>Bacteria</taxon>
        <taxon>Pseudomonadati</taxon>
        <taxon>Spirochaetota</taxon>
        <taxon>Spirochaetia</taxon>
        <taxon>Spirochaetales</taxon>
        <taxon>Treponemataceae</taxon>
        <taxon>Treponema</taxon>
    </lineage>
</organism>
<keyword evidence="1" id="KW-0812">Transmembrane</keyword>
<evidence type="ECO:0000313" key="3">
    <source>
        <dbReference type="Proteomes" id="UP000008192"/>
    </source>
</evidence>
<keyword evidence="1" id="KW-0472">Membrane</keyword>
<feature type="transmembrane region" description="Helical" evidence="1">
    <location>
        <begin position="110"/>
        <end position="130"/>
    </location>
</feature>
<evidence type="ECO:0000313" key="2">
    <source>
        <dbReference type="EMBL" id="AEZ59621.1"/>
    </source>
</evidence>
<dbReference type="Proteomes" id="UP000008192">
    <property type="component" value="Chromosome"/>
</dbReference>
<feature type="transmembrane region" description="Helical" evidence="1">
    <location>
        <begin position="58"/>
        <end position="76"/>
    </location>
</feature>
<feature type="transmembrane region" description="Helical" evidence="1">
    <location>
        <begin position="12"/>
        <end position="38"/>
    </location>
</feature>
<dbReference type="EMBL" id="CP002376">
    <property type="protein sequence ID" value="AEZ59621.1"/>
    <property type="molecule type" value="Genomic_DNA"/>
</dbReference>
<reference evidence="3" key="1">
    <citation type="journal article" date="2012" name="PLoS Negl. Trop. Dis.">
        <title>Whole genome sequences of three Treponema pallidum ssp. pertenue strains: yaws and syphilis treponemes differ in less than 0.2% of the genome sequence.</title>
        <authorList>
            <person name="Cejkova D."/>
            <person name="Zobanikova M."/>
            <person name="Chen L."/>
            <person name="Pospisilova P."/>
            <person name="Strouhal M."/>
            <person name="Qin X."/>
            <person name="Mikalova L."/>
            <person name="Norris S.J."/>
            <person name="Muzny D.M."/>
            <person name="Gibbs R.A."/>
            <person name="Fulton L.L."/>
            <person name="Sodergren E."/>
            <person name="Weinstock G.M."/>
            <person name="Smajs D."/>
        </authorList>
    </citation>
    <scope>NUCLEOTIDE SEQUENCE [LARGE SCALE GENOMIC DNA]</scope>
    <source>
        <strain evidence="3">Gauthier</strain>
    </source>
</reference>